<dbReference type="Proteomes" id="UP000217790">
    <property type="component" value="Unassembled WGS sequence"/>
</dbReference>
<dbReference type="InParanoid" id="A0A2H3D6D4"/>
<evidence type="ECO:0000313" key="3">
    <source>
        <dbReference type="Proteomes" id="UP000217790"/>
    </source>
</evidence>
<dbReference type="AlphaFoldDB" id="A0A2H3D6D4"/>
<keyword evidence="1" id="KW-0732">Signal</keyword>
<keyword evidence="3" id="KW-1185">Reference proteome</keyword>
<feature type="signal peptide" evidence="1">
    <location>
        <begin position="1"/>
        <end position="21"/>
    </location>
</feature>
<evidence type="ECO:0000313" key="2">
    <source>
        <dbReference type="EMBL" id="PBK83883.1"/>
    </source>
</evidence>
<sequence>MPICQDSLLFSFLTLTTNVCSTQLPFELIEIIISEFWHSEHDSDVRIVFMTGFPLVCSLWRDVYASITSRDIYVPTVKYLYYLSSIIRSKKSSIYQPFLRSPTRAITCYVNAIDSNNDSALFPYITFCHMPNYAGFRKCFPNIQSIHLQIKLIPGLDKPWGLDDQIIRTQVSIRLDQAWTKTRLSVLPIDWYISIDDPPDIDEVDPTELEKTWAILLSTLSLDMHQSGCMEVSINNDRSHSSAAKGSTCTDGTRHFRFRTYVKEHFQDLWGINHRFWKAARPPVTRNERHISFDFPCSLPLDVRIVFDLTEDLFWFNCADTEIPMWTNECYSRGFQGTTMGGRNFTVKHGGTVVEVLKSWLL</sequence>
<organism evidence="2 3">
    <name type="scientific">Armillaria gallica</name>
    <name type="common">Bulbous honey fungus</name>
    <name type="synonym">Armillaria bulbosa</name>
    <dbReference type="NCBI Taxonomy" id="47427"/>
    <lineage>
        <taxon>Eukaryota</taxon>
        <taxon>Fungi</taxon>
        <taxon>Dikarya</taxon>
        <taxon>Basidiomycota</taxon>
        <taxon>Agaricomycotina</taxon>
        <taxon>Agaricomycetes</taxon>
        <taxon>Agaricomycetidae</taxon>
        <taxon>Agaricales</taxon>
        <taxon>Marasmiineae</taxon>
        <taxon>Physalacriaceae</taxon>
        <taxon>Armillaria</taxon>
    </lineage>
</organism>
<reference evidence="3" key="1">
    <citation type="journal article" date="2017" name="Nat. Ecol. Evol.">
        <title>Genome expansion and lineage-specific genetic innovations in the forest pathogenic fungi Armillaria.</title>
        <authorList>
            <person name="Sipos G."/>
            <person name="Prasanna A.N."/>
            <person name="Walter M.C."/>
            <person name="O'Connor E."/>
            <person name="Balint B."/>
            <person name="Krizsan K."/>
            <person name="Kiss B."/>
            <person name="Hess J."/>
            <person name="Varga T."/>
            <person name="Slot J."/>
            <person name="Riley R."/>
            <person name="Boka B."/>
            <person name="Rigling D."/>
            <person name="Barry K."/>
            <person name="Lee J."/>
            <person name="Mihaltcheva S."/>
            <person name="LaButti K."/>
            <person name="Lipzen A."/>
            <person name="Waldron R."/>
            <person name="Moloney N.M."/>
            <person name="Sperisen C."/>
            <person name="Kredics L."/>
            <person name="Vagvoelgyi C."/>
            <person name="Patrignani A."/>
            <person name="Fitzpatrick D."/>
            <person name="Nagy I."/>
            <person name="Doyle S."/>
            <person name="Anderson J.B."/>
            <person name="Grigoriev I.V."/>
            <person name="Gueldener U."/>
            <person name="Muensterkoetter M."/>
            <person name="Nagy L.G."/>
        </authorList>
    </citation>
    <scope>NUCLEOTIDE SEQUENCE [LARGE SCALE GENOMIC DNA]</scope>
    <source>
        <strain evidence="3">Ar21-2</strain>
    </source>
</reference>
<proteinExistence type="predicted"/>
<evidence type="ECO:0000256" key="1">
    <source>
        <dbReference type="SAM" id="SignalP"/>
    </source>
</evidence>
<name>A0A2H3D6D4_ARMGA</name>
<dbReference type="OrthoDB" id="2836053at2759"/>
<protein>
    <recommendedName>
        <fullName evidence="4">F-box domain-containing protein</fullName>
    </recommendedName>
</protein>
<accession>A0A2H3D6D4</accession>
<evidence type="ECO:0008006" key="4">
    <source>
        <dbReference type="Google" id="ProtNLM"/>
    </source>
</evidence>
<feature type="chain" id="PRO_5013950966" description="F-box domain-containing protein" evidence="1">
    <location>
        <begin position="22"/>
        <end position="362"/>
    </location>
</feature>
<dbReference type="OMA" id="PIDWYIS"/>
<dbReference type="EMBL" id="KZ293702">
    <property type="protein sequence ID" value="PBK83883.1"/>
    <property type="molecule type" value="Genomic_DNA"/>
</dbReference>
<gene>
    <name evidence="2" type="ORF">ARMGADRAFT_620767</name>
</gene>